<dbReference type="InParanoid" id="D6RL66"/>
<evidence type="ECO:0000313" key="3">
    <source>
        <dbReference type="EMBL" id="EFI28138.1"/>
    </source>
</evidence>
<dbReference type="VEuPathDB" id="FungiDB:CC1G_14165"/>
<dbReference type="KEGG" id="cci:CC1G_14165"/>
<evidence type="ECO:0000256" key="1">
    <source>
        <dbReference type="ARBA" id="ARBA00010568"/>
    </source>
</evidence>
<proteinExistence type="inferred from homology"/>
<dbReference type="InterPro" id="IPR023398">
    <property type="entry name" value="TIF_eIF4e-like"/>
</dbReference>
<dbReference type="GeneID" id="9379712"/>
<dbReference type="EMBL" id="AACS02000003">
    <property type="protein sequence ID" value="EFI28138.1"/>
    <property type="molecule type" value="Genomic_DNA"/>
</dbReference>
<dbReference type="PANTHER" id="PTHR31977">
    <property type="entry name" value="UPF0696 PROTEIN C11ORF68"/>
    <property type="match status" value="1"/>
</dbReference>
<protein>
    <submittedName>
        <fullName evidence="3">Uncharacterized protein</fullName>
    </submittedName>
</protein>
<reference evidence="3 4" key="1">
    <citation type="journal article" date="2010" name="Proc. Natl. Acad. Sci. U.S.A.">
        <title>Insights into evolution of multicellular fungi from the assembled chromosomes of the mushroom Coprinopsis cinerea (Coprinus cinereus).</title>
        <authorList>
            <person name="Stajich J.E."/>
            <person name="Wilke S.K."/>
            <person name="Ahren D."/>
            <person name="Au C.H."/>
            <person name="Birren B.W."/>
            <person name="Borodovsky M."/>
            <person name="Burns C."/>
            <person name="Canback B."/>
            <person name="Casselton L.A."/>
            <person name="Cheng C.K."/>
            <person name="Deng J."/>
            <person name="Dietrich F.S."/>
            <person name="Fargo D.C."/>
            <person name="Farman M.L."/>
            <person name="Gathman A.C."/>
            <person name="Goldberg J."/>
            <person name="Guigo R."/>
            <person name="Hoegger P.J."/>
            <person name="Hooker J.B."/>
            <person name="Huggins A."/>
            <person name="James T.Y."/>
            <person name="Kamada T."/>
            <person name="Kilaru S."/>
            <person name="Kodira C."/>
            <person name="Kues U."/>
            <person name="Kupfer D."/>
            <person name="Kwan H.S."/>
            <person name="Lomsadze A."/>
            <person name="Li W."/>
            <person name="Lilly W.W."/>
            <person name="Ma L.J."/>
            <person name="Mackey A.J."/>
            <person name="Manning G."/>
            <person name="Martin F."/>
            <person name="Muraguchi H."/>
            <person name="Natvig D.O."/>
            <person name="Palmerini H."/>
            <person name="Ramesh M.A."/>
            <person name="Rehmeyer C.J."/>
            <person name="Roe B.A."/>
            <person name="Shenoy N."/>
            <person name="Stanke M."/>
            <person name="Ter-Hovhannisyan V."/>
            <person name="Tunlid A."/>
            <person name="Velagapudi R."/>
            <person name="Vision T.J."/>
            <person name="Zeng Q."/>
            <person name="Zolan M.E."/>
            <person name="Pukkila P.J."/>
        </authorList>
    </citation>
    <scope>NUCLEOTIDE SEQUENCE [LARGE SCALE GENOMIC DNA]</scope>
    <source>
        <strain evidence="4">Okayama-7 / 130 / ATCC MYA-4618 / FGSC 9003</strain>
    </source>
</reference>
<feature type="region of interest" description="Disordered" evidence="2">
    <location>
        <begin position="259"/>
        <end position="355"/>
    </location>
</feature>
<feature type="compositionally biased region" description="Basic and acidic residues" evidence="2">
    <location>
        <begin position="259"/>
        <end position="277"/>
    </location>
</feature>
<sequence length="355" mass="39283">MAPKNDDTVPSGYKYSWSPSNESEQPLEEFLRKFRPSMVQDDGTKPWIWVHRESLAKDESTNEEAALSEGGEILKALTEKVESIKNDDSIPVRGSKKTGVKSKKEVREAAQAEATQKLEAISVKHKYVNGKWLVFAPPDKVDAIWSTVATSLISGPLSSTCAYSAKVATSPETESQHYQHIICVYIPDVYDKPKVLEVMKVLLRNHGLNLSGVKSDLYTMLGIDSKHPSGIQSTVWKNTALLPDAEIKSLKEAYFSELSEKKEAENNAKSGTAEKEGSATQEGAGTEENKSKAKPKPKLKKKAKASDPFASSDEEETVEDEPRAKGEKAPPRKRKESSDEEDEEEQSKSKRAKVK</sequence>
<accession>D6RL66</accession>
<dbReference type="OMA" id="KPWIWVQ"/>
<dbReference type="AlphaFoldDB" id="D6RL66"/>
<comment type="caution">
    <text evidence="3">The sequence shown here is derived from an EMBL/GenBank/DDBJ whole genome shotgun (WGS) entry which is preliminary data.</text>
</comment>
<dbReference type="STRING" id="240176.D6RL66"/>
<keyword evidence="4" id="KW-1185">Reference proteome</keyword>
<dbReference type="Gene3D" id="3.30.760.10">
    <property type="entry name" value="RNA Cap, Translation Initiation Factor Eif4e"/>
    <property type="match status" value="1"/>
</dbReference>
<name>D6RL66_COPC7</name>
<feature type="region of interest" description="Disordered" evidence="2">
    <location>
        <begin position="1"/>
        <end position="25"/>
    </location>
</feature>
<dbReference type="SUPFAM" id="SSF55418">
    <property type="entry name" value="eIF4e-like"/>
    <property type="match status" value="1"/>
</dbReference>
<evidence type="ECO:0000256" key="2">
    <source>
        <dbReference type="SAM" id="MobiDB-lite"/>
    </source>
</evidence>
<dbReference type="HOGENOM" id="CLU_062058_0_0_1"/>
<organism evidence="3 4">
    <name type="scientific">Coprinopsis cinerea (strain Okayama-7 / 130 / ATCC MYA-4618 / FGSC 9003)</name>
    <name type="common">Inky cap fungus</name>
    <name type="synonym">Hormographiella aspergillata</name>
    <dbReference type="NCBI Taxonomy" id="240176"/>
    <lineage>
        <taxon>Eukaryota</taxon>
        <taxon>Fungi</taxon>
        <taxon>Dikarya</taxon>
        <taxon>Basidiomycota</taxon>
        <taxon>Agaricomycotina</taxon>
        <taxon>Agaricomycetes</taxon>
        <taxon>Agaricomycetidae</taxon>
        <taxon>Agaricales</taxon>
        <taxon>Agaricineae</taxon>
        <taxon>Psathyrellaceae</taxon>
        <taxon>Coprinopsis</taxon>
    </lineage>
</organism>
<feature type="compositionally biased region" description="Basic and acidic residues" evidence="2">
    <location>
        <begin position="320"/>
        <end position="330"/>
    </location>
</feature>
<feature type="compositionally biased region" description="Basic residues" evidence="2">
    <location>
        <begin position="292"/>
        <end position="303"/>
    </location>
</feature>
<dbReference type="InterPro" id="IPR015034">
    <property type="entry name" value="Bles03"/>
</dbReference>
<evidence type="ECO:0000313" key="4">
    <source>
        <dbReference type="Proteomes" id="UP000001861"/>
    </source>
</evidence>
<dbReference type="Proteomes" id="UP000001861">
    <property type="component" value="Unassembled WGS sequence"/>
</dbReference>
<dbReference type="OrthoDB" id="10067381at2759"/>
<dbReference type="PANTHER" id="PTHR31977:SF1">
    <property type="entry name" value="UPF0696 PROTEIN C11ORF68"/>
    <property type="match status" value="1"/>
</dbReference>
<comment type="similarity">
    <text evidence="1">Belongs to the UPF0696 family.</text>
</comment>
<dbReference type="Pfam" id="PF08939">
    <property type="entry name" value="Bles03"/>
    <property type="match status" value="1"/>
</dbReference>
<gene>
    <name evidence="3" type="ORF">CC1G_14165</name>
</gene>
<dbReference type="RefSeq" id="XP_002911632.1">
    <property type="nucleotide sequence ID" value="XM_002911586.1"/>
</dbReference>
<dbReference type="eggNOG" id="ENOG502S86E">
    <property type="taxonomic scope" value="Eukaryota"/>
</dbReference>